<organism evidence="2 3">
    <name type="scientific">Lophiotrema nucula</name>
    <dbReference type="NCBI Taxonomy" id="690887"/>
    <lineage>
        <taxon>Eukaryota</taxon>
        <taxon>Fungi</taxon>
        <taxon>Dikarya</taxon>
        <taxon>Ascomycota</taxon>
        <taxon>Pezizomycotina</taxon>
        <taxon>Dothideomycetes</taxon>
        <taxon>Pleosporomycetidae</taxon>
        <taxon>Pleosporales</taxon>
        <taxon>Lophiotremataceae</taxon>
        <taxon>Lophiotrema</taxon>
    </lineage>
</organism>
<dbReference type="AlphaFoldDB" id="A0A6A5YXX6"/>
<protein>
    <submittedName>
        <fullName evidence="2">Uncharacterized protein</fullName>
    </submittedName>
</protein>
<dbReference type="EMBL" id="ML977333">
    <property type="protein sequence ID" value="KAF2111756.1"/>
    <property type="molecule type" value="Genomic_DNA"/>
</dbReference>
<keyword evidence="3" id="KW-1185">Reference proteome</keyword>
<feature type="compositionally biased region" description="Polar residues" evidence="1">
    <location>
        <begin position="353"/>
        <end position="363"/>
    </location>
</feature>
<feature type="compositionally biased region" description="Polar residues" evidence="1">
    <location>
        <begin position="231"/>
        <end position="249"/>
    </location>
</feature>
<name>A0A6A5YXX6_9PLEO</name>
<reference evidence="2" key="1">
    <citation type="journal article" date="2020" name="Stud. Mycol.">
        <title>101 Dothideomycetes genomes: a test case for predicting lifestyles and emergence of pathogens.</title>
        <authorList>
            <person name="Haridas S."/>
            <person name="Albert R."/>
            <person name="Binder M."/>
            <person name="Bloem J."/>
            <person name="Labutti K."/>
            <person name="Salamov A."/>
            <person name="Andreopoulos B."/>
            <person name="Baker S."/>
            <person name="Barry K."/>
            <person name="Bills G."/>
            <person name="Bluhm B."/>
            <person name="Cannon C."/>
            <person name="Castanera R."/>
            <person name="Culley D."/>
            <person name="Daum C."/>
            <person name="Ezra D."/>
            <person name="Gonzalez J."/>
            <person name="Henrissat B."/>
            <person name="Kuo A."/>
            <person name="Liang C."/>
            <person name="Lipzen A."/>
            <person name="Lutzoni F."/>
            <person name="Magnuson J."/>
            <person name="Mondo S."/>
            <person name="Nolan M."/>
            <person name="Ohm R."/>
            <person name="Pangilinan J."/>
            <person name="Park H.-J."/>
            <person name="Ramirez L."/>
            <person name="Alfaro M."/>
            <person name="Sun H."/>
            <person name="Tritt A."/>
            <person name="Yoshinaga Y."/>
            <person name="Zwiers L.-H."/>
            <person name="Turgeon B."/>
            <person name="Goodwin S."/>
            <person name="Spatafora J."/>
            <person name="Crous P."/>
            <person name="Grigoriev I."/>
        </authorList>
    </citation>
    <scope>NUCLEOTIDE SEQUENCE</scope>
    <source>
        <strain evidence="2">CBS 627.86</strain>
    </source>
</reference>
<evidence type="ECO:0000313" key="3">
    <source>
        <dbReference type="Proteomes" id="UP000799770"/>
    </source>
</evidence>
<sequence length="363" mass="40409">MSQTGRHWVNITRPVYKTSQHLVSSTFYSAGLPQYHRVHHHHRPAHATSEGAAKSRLAHIYTLCDNIRFYHRDSDTGTMCLYVVAVWQGCNHKEWLGSAHCGIDPYDPKHRSSTDYYEESGFDCHLCLLRRGEFIDPYDVRYYPATDLNVTIIKENGIGKIIPCAFDGPGESLRPRAGNKMMAVRYGNGDSGGIDERKYKISPALNTPPLHCLFSIPSPNLTALANFATSTNSKGNSRAEQTPAKMSSDTAKHRNLINAQLQQLPKPTSAPDNTTQAETHRQLVNEQLKVLPTHVQATQNQPNPYTYGGWLPPSPKNPWGLPVLCADAFTPGPSVTQPPRVPSPRLKGPQLGQWYTNPTKHQG</sequence>
<feature type="region of interest" description="Disordered" evidence="1">
    <location>
        <begin position="231"/>
        <end position="250"/>
    </location>
</feature>
<proteinExistence type="predicted"/>
<dbReference type="OrthoDB" id="3687864at2759"/>
<evidence type="ECO:0000256" key="1">
    <source>
        <dbReference type="SAM" id="MobiDB-lite"/>
    </source>
</evidence>
<feature type="region of interest" description="Disordered" evidence="1">
    <location>
        <begin position="330"/>
        <end position="363"/>
    </location>
</feature>
<dbReference type="Proteomes" id="UP000799770">
    <property type="component" value="Unassembled WGS sequence"/>
</dbReference>
<gene>
    <name evidence="2" type="ORF">BDV96DRAFT_177035</name>
</gene>
<accession>A0A6A5YXX6</accession>
<evidence type="ECO:0000313" key="2">
    <source>
        <dbReference type="EMBL" id="KAF2111756.1"/>
    </source>
</evidence>